<evidence type="ECO:0000256" key="3">
    <source>
        <dbReference type="ARBA" id="ARBA00022723"/>
    </source>
</evidence>
<dbReference type="PANTHER" id="PTHR43161">
    <property type="entry name" value="SORBITOL DEHYDROGENASE"/>
    <property type="match status" value="1"/>
</dbReference>
<feature type="domain" description="Alcohol dehydrogenase-like C-terminal" evidence="6">
    <location>
        <begin position="180"/>
        <end position="302"/>
    </location>
</feature>
<evidence type="ECO:0000256" key="4">
    <source>
        <dbReference type="ARBA" id="ARBA00022833"/>
    </source>
</evidence>
<evidence type="ECO:0000259" key="6">
    <source>
        <dbReference type="Pfam" id="PF00107"/>
    </source>
</evidence>
<dbReference type="Gene3D" id="3.90.180.10">
    <property type="entry name" value="Medium-chain alcohol dehydrogenases, catalytic domain"/>
    <property type="match status" value="1"/>
</dbReference>
<evidence type="ECO:0000313" key="8">
    <source>
        <dbReference type="EMBL" id="BAQ71432.1"/>
    </source>
</evidence>
<organism evidence="8 9">
    <name type="scientific">Rhodovulum sulfidophilum</name>
    <name type="common">Rhodobacter sulfidophilus</name>
    <dbReference type="NCBI Taxonomy" id="35806"/>
    <lineage>
        <taxon>Bacteria</taxon>
        <taxon>Pseudomonadati</taxon>
        <taxon>Pseudomonadota</taxon>
        <taxon>Alphaproteobacteria</taxon>
        <taxon>Rhodobacterales</taxon>
        <taxon>Paracoccaceae</taxon>
        <taxon>Rhodovulum</taxon>
    </lineage>
</organism>
<dbReference type="PATRIC" id="fig|35806.4.peg.4418"/>
<dbReference type="InterPro" id="IPR013149">
    <property type="entry name" value="ADH-like_C"/>
</dbReference>
<keyword evidence="3" id="KW-0479">Metal-binding</keyword>
<dbReference type="SUPFAM" id="SSF51735">
    <property type="entry name" value="NAD(P)-binding Rossmann-fold domains"/>
    <property type="match status" value="1"/>
</dbReference>
<evidence type="ECO:0000259" key="7">
    <source>
        <dbReference type="Pfam" id="PF08240"/>
    </source>
</evidence>
<dbReference type="KEGG" id="rsu:NHU_04319"/>
<dbReference type="AlphaFoldDB" id="A0A0D6B8J9"/>
<dbReference type="GO" id="GO:0046872">
    <property type="term" value="F:metal ion binding"/>
    <property type="evidence" value="ECO:0007669"/>
    <property type="project" value="UniProtKB-KW"/>
</dbReference>
<dbReference type="Gene3D" id="3.40.50.720">
    <property type="entry name" value="NAD(P)-binding Rossmann-like Domain"/>
    <property type="match status" value="1"/>
</dbReference>
<comment type="cofactor">
    <cofactor evidence="1">
        <name>Zn(2+)</name>
        <dbReference type="ChEBI" id="CHEBI:29105"/>
    </cofactor>
</comment>
<sequence length="343" mass="36080">MKACVIHGAERVLIEEAPRPAPARGQIRLRFAFGGICGSDIHYFQHGRVGDSILRGPMVLGHEFSAVVDLLGEGVEGFAPGDKVAVTPARPCLNCDQCRRGLTNLCTDMAFMGSAARFPHCDGGFASELVVEARQCIRLPQEADLRHVAMAEPYAVALHAAAMAGDVTGATVLVTGAGVIGQMCATAARATGAARILMSDIAPSALARARELGVDEVFDAGDPAAMAALTDSPRCDAVFEASGAAPALGTAIAAAKPRGTVVQVGFLPPKAPVDLAKLLTREIRLVGTYRFIDEFAEAVRQIVQGEVDLRPMISADMPLDRPEEAFARALDKTAALKVMVHFP</sequence>
<protein>
    <submittedName>
        <fullName evidence="8">Alcohol dehydrogenase GroES domain protein</fullName>
    </submittedName>
</protein>
<proteinExistence type="inferred from homology"/>
<name>A0A0D6B8J9_RHOSU</name>
<dbReference type="Pfam" id="PF08240">
    <property type="entry name" value="ADH_N"/>
    <property type="match status" value="1"/>
</dbReference>
<comment type="similarity">
    <text evidence="2">Belongs to the zinc-containing alcohol dehydrogenase family.</text>
</comment>
<feature type="domain" description="Alcohol dehydrogenase-like N-terminal" evidence="7">
    <location>
        <begin position="24"/>
        <end position="141"/>
    </location>
</feature>
<dbReference type="Pfam" id="PF00107">
    <property type="entry name" value="ADH_zinc_N"/>
    <property type="match status" value="1"/>
</dbReference>
<dbReference type="InterPro" id="IPR011032">
    <property type="entry name" value="GroES-like_sf"/>
</dbReference>
<dbReference type="InterPro" id="IPR036291">
    <property type="entry name" value="NAD(P)-bd_dom_sf"/>
</dbReference>
<gene>
    <name evidence="8" type="ORF">NHU_04319</name>
</gene>
<evidence type="ECO:0000256" key="2">
    <source>
        <dbReference type="ARBA" id="ARBA00008072"/>
    </source>
</evidence>
<keyword evidence="4" id="KW-0862">Zinc</keyword>
<evidence type="ECO:0000256" key="1">
    <source>
        <dbReference type="ARBA" id="ARBA00001947"/>
    </source>
</evidence>
<dbReference type="PANTHER" id="PTHR43161:SF9">
    <property type="entry name" value="SORBITOL DEHYDROGENASE"/>
    <property type="match status" value="1"/>
</dbReference>
<keyword evidence="5" id="KW-0560">Oxidoreductase</keyword>
<dbReference type="eggNOG" id="COG1063">
    <property type="taxonomic scope" value="Bacteria"/>
</dbReference>
<dbReference type="InterPro" id="IPR013154">
    <property type="entry name" value="ADH-like_N"/>
</dbReference>
<dbReference type="Proteomes" id="UP000064912">
    <property type="component" value="Chromosome"/>
</dbReference>
<dbReference type="GO" id="GO:0016491">
    <property type="term" value="F:oxidoreductase activity"/>
    <property type="evidence" value="ECO:0007669"/>
    <property type="project" value="UniProtKB-KW"/>
</dbReference>
<reference evidence="8 9" key="1">
    <citation type="submission" date="2015-02" db="EMBL/GenBank/DDBJ databases">
        <title>Genome sequene of Rhodovulum sulfidophilum DSM 2351.</title>
        <authorList>
            <person name="Nagao N."/>
        </authorList>
    </citation>
    <scope>NUCLEOTIDE SEQUENCE [LARGE SCALE GENOMIC DNA]</scope>
    <source>
        <strain evidence="8 9">DSM 2351</strain>
    </source>
</reference>
<evidence type="ECO:0000313" key="9">
    <source>
        <dbReference type="Proteomes" id="UP000064912"/>
    </source>
</evidence>
<evidence type="ECO:0000256" key="5">
    <source>
        <dbReference type="ARBA" id="ARBA00023002"/>
    </source>
</evidence>
<dbReference type="CDD" id="cd08232">
    <property type="entry name" value="idonate-5-DH"/>
    <property type="match status" value="1"/>
</dbReference>
<dbReference type="SUPFAM" id="SSF50129">
    <property type="entry name" value="GroES-like"/>
    <property type="match status" value="1"/>
</dbReference>
<accession>A0A0D6B8J9</accession>
<dbReference type="EMBL" id="AP014800">
    <property type="protein sequence ID" value="BAQ71432.1"/>
    <property type="molecule type" value="Genomic_DNA"/>
</dbReference>